<reference evidence="2 3" key="1">
    <citation type="submission" date="2018-10" db="EMBL/GenBank/DDBJ databases">
        <title>An updated phylogeny of the Alphaproteobacteria reveals that the parasitic Rickettsiales and Holosporales have independent origins.</title>
        <authorList>
            <person name="Munoz-Gomez S.A."/>
            <person name="Hess S."/>
            <person name="Burger G."/>
            <person name="Lang B.F."/>
            <person name="Susko E."/>
            <person name="Slamovits C.H."/>
            <person name="Roger A.J."/>
        </authorList>
    </citation>
    <scope>NUCLEOTIDE SEQUENCE [LARGE SCALE GENOMIC DNA]</scope>
    <source>
        <strain evidence="2">HOLO01</strain>
    </source>
</reference>
<accession>A0A4Q7DHT4</accession>
<keyword evidence="3" id="KW-1185">Reference proteome</keyword>
<dbReference type="Proteomes" id="UP000293550">
    <property type="component" value="Unassembled WGS sequence"/>
</dbReference>
<sequence length="372" mass="41876">MSATVRSKVDFPTLISPLQEGGEAGVYLRYDLVYDQIREARREEDSSLSQGIWQTEFKRADWPLVEKLCVETLSTRSKDLQIAAWLTEAWIVLDQLKGAIQGITLITNLCTTYWPALYPVLEDDDSESVEQRLSLFEWMDEHFANRLLFSPLTYCEADPALSSLSLADWLSATNLEVIAKRTPDGKNLITQAENQGNVTLNRFRKALELTAADHLQTLLDQFSQLLHGLDTLCHQLKALVNNQAPSFNKLRNISEEIVRILKTSFEQKLQQALKEDAPNLPLFENTLVPPTDPIPSQNPDVVTISERHDAYQALKDIGGFLKSLDGHSPAPYLLELIVSWENKTLVEILSDIGKGNQEGHVLLRLLANAIKT</sequence>
<protein>
    <submittedName>
        <fullName evidence="2">Type VI secretion system protein TssA</fullName>
    </submittedName>
</protein>
<name>A0A4Q7DHT4_9PROT</name>
<evidence type="ECO:0000313" key="2">
    <source>
        <dbReference type="EMBL" id="RZI45910.1"/>
    </source>
</evidence>
<comment type="caution">
    <text evidence="2">The sequence shown here is derived from an EMBL/GenBank/DDBJ whole genome shotgun (WGS) entry which is preliminary data.</text>
</comment>
<dbReference type="InterPro" id="IPR017740">
    <property type="entry name" value="TssA-like"/>
</dbReference>
<dbReference type="RefSeq" id="WP_130154161.1">
    <property type="nucleotide sequence ID" value="NZ_SCFB01000006.1"/>
</dbReference>
<dbReference type="PANTHER" id="PTHR37951:SF1">
    <property type="entry name" value="TYPE VI SECRETION SYSTEM COMPONENT TSSA1"/>
    <property type="match status" value="1"/>
</dbReference>
<dbReference type="InterPro" id="IPR010657">
    <property type="entry name" value="ImpA_N"/>
</dbReference>
<dbReference type="OrthoDB" id="9771118at2"/>
<gene>
    <name evidence="2" type="primary">tssA</name>
    <name evidence="2" type="ORF">EQU50_05625</name>
</gene>
<dbReference type="PANTHER" id="PTHR37951">
    <property type="entry name" value="CYTOPLASMIC PROTEIN-RELATED"/>
    <property type="match status" value="1"/>
</dbReference>
<dbReference type="NCBIfam" id="TIGR03363">
    <property type="entry name" value="VI_chp_8"/>
    <property type="match status" value="1"/>
</dbReference>
<dbReference type="Pfam" id="PF06812">
    <property type="entry name" value="ImpA_N"/>
    <property type="match status" value="1"/>
</dbReference>
<feature type="domain" description="ImpA N-terminal" evidence="1">
    <location>
        <begin position="16"/>
        <end position="140"/>
    </location>
</feature>
<evidence type="ECO:0000259" key="1">
    <source>
        <dbReference type="Pfam" id="PF06812"/>
    </source>
</evidence>
<dbReference type="AlphaFoldDB" id="A0A4Q7DHT4"/>
<dbReference type="EMBL" id="SCFB01000006">
    <property type="protein sequence ID" value="RZI45910.1"/>
    <property type="molecule type" value="Genomic_DNA"/>
</dbReference>
<proteinExistence type="predicted"/>
<organism evidence="2 3">
    <name type="scientific">Candidatus Finniella inopinata</name>
    <dbReference type="NCBI Taxonomy" id="1696036"/>
    <lineage>
        <taxon>Bacteria</taxon>
        <taxon>Pseudomonadati</taxon>
        <taxon>Pseudomonadota</taxon>
        <taxon>Alphaproteobacteria</taxon>
        <taxon>Holosporales</taxon>
        <taxon>Candidatus Paracaedibacteraceae</taxon>
        <taxon>Candidatus Finniella</taxon>
    </lineage>
</organism>
<evidence type="ECO:0000313" key="3">
    <source>
        <dbReference type="Proteomes" id="UP000293550"/>
    </source>
</evidence>